<dbReference type="SMART" id="SM00249">
    <property type="entry name" value="PHD"/>
    <property type="match status" value="2"/>
</dbReference>
<feature type="compositionally biased region" description="Low complexity" evidence="9">
    <location>
        <begin position="2839"/>
        <end position="2865"/>
    </location>
</feature>
<feature type="region of interest" description="Disordered" evidence="9">
    <location>
        <begin position="3546"/>
        <end position="3609"/>
    </location>
</feature>
<dbReference type="InterPro" id="IPR019786">
    <property type="entry name" value="Zinc_finger_PHD-type_CS"/>
</dbReference>
<feature type="compositionally biased region" description="Polar residues" evidence="9">
    <location>
        <begin position="1666"/>
        <end position="1677"/>
    </location>
</feature>
<keyword evidence="2" id="KW-0677">Repeat</keyword>
<dbReference type="InterPro" id="IPR001965">
    <property type="entry name" value="Znf_PHD"/>
</dbReference>
<reference evidence="13" key="1">
    <citation type="submission" date="2013-03" db="EMBL/GenBank/DDBJ databases">
        <title>The Genome Sequence of Anopheles minimus MINIMUS1.</title>
        <authorList>
            <consortium name="The Broad Institute Genomics Platform"/>
            <person name="Neafsey D.E."/>
            <person name="Walton C."/>
            <person name="Walker B."/>
            <person name="Young S.K."/>
            <person name="Zeng Q."/>
            <person name="Gargeya S."/>
            <person name="Fitzgerald M."/>
            <person name="Haas B."/>
            <person name="Abouelleil A."/>
            <person name="Allen A.W."/>
            <person name="Alvarado L."/>
            <person name="Arachchi H.M."/>
            <person name="Berlin A.M."/>
            <person name="Chapman S.B."/>
            <person name="Gainer-Dewar J."/>
            <person name="Goldberg J."/>
            <person name="Griggs A."/>
            <person name="Gujja S."/>
            <person name="Hansen M."/>
            <person name="Howarth C."/>
            <person name="Imamovic A."/>
            <person name="Ireland A."/>
            <person name="Larimer J."/>
            <person name="McCowan C."/>
            <person name="Murphy C."/>
            <person name="Pearson M."/>
            <person name="Poon T.W."/>
            <person name="Priest M."/>
            <person name="Roberts A."/>
            <person name="Saif S."/>
            <person name="Shea T."/>
            <person name="Sisk P."/>
            <person name="Sykes S."/>
            <person name="Wortman J."/>
            <person name="Nusbaum C."/>
            <person name="Birren B."/>
        </authorList>
    </citation>
    <scope>NUCLEOTIDE SEQUENCE [LARGE SCALE GENOMIC DNA]</scope>
    <source>
        <strain evidence="13">MINIMUS1</strain>
    </source>
</reference>
<dbReference type="Pfam" id="PF13831">
    <property type="entry name" value="PHD_2"/>
    <property type="match status" value="1"/>
</dbReference>
<feature type="compositionally biased region" description="Low complexity" evidence="9">
    <location>
        <begin position="1531"/>
        <end position="1544"/>
    </location>
</feature>
<dbReference type="CDD" id="cd15707">
    <property type="entry name" value="ePHD_RNO"/>
    <property type="match status" value="1"/>
</dbReference>
<feature type="compositionally biased region" description="Low complexity" evidence="9">
    <location>
        <begin position="1238"/>
        <end position="1249"/>
    </location>
</feature>
<feature type="compositionally biased region" description="Low complexity" evidence="9">
    <location>
        <begin position="3463"/>
        <end position="3477"/>
    </location>
</feature>
<feature type="compositionally biased region" description="Low complexity" evidence="9">
    <location>
        <begin position="41"/>
        <end position="53"/>
    </location>
</feature>
<feature type="compositionally biased region" description="Basic and acidic residues" evidence="9">
    <location>
        <begin position="1839"/>
        <end position="1849"/>
    </location>
</feature>
<evidence type="ECO:0000259" key="10">
    <source>
        <dbReference type="PROSITE" id="PS50016"/>
    </source>
</evidence>
<proteinExistence type="inferred from homology"/>
<feature type="compositionally biased region" description="Basic residues" evidence="9">
    <location>
        <begin position="3319"/>
        <end position="3329"/>
    </location>
</feature>
<feature type="compositionally biased region" description="Polar residues" evidence="9">
    <location>
        <begin position="3947"/>
        <end position="3961"/>
    </location>
</feature>
<feature type="compositionally biased region" description="Low complexity" evidence="9">
    <location>
        <begin position="1398"/>
        <end position="1424"/>
    </location>
</feature>
<feature type="region of interest" description="Disordered" evidence="9">
    <location>
        <begin position="3933"/>
        <end position="3961"/>
    </location>
</feature>
<evidence type="ECO:0000256" key="9">
    <source>
        <dbReference type="SAM" id="MobiDB-lite"/>
    </source>
</evidence>
<evidence type="ECO:0000256" key="2">
    <source>
        <dbReference type="ARBA" id="ARBA00022737"/>
    </source>
</evidence>
<dbReference type="PANTHER" id="PTHR13793:SF160">
    <property type="entry name" value="PHD FINGER PROTEIN RHINOCEROS"/>
    <property type="match status" value="1"/>
</dbReference>
<feature type="compositionally biased region" description="Polar residues" evidence="9">
    <location>
        <begin position="1850"/>
        <end position="1864"/>
    </location>
</feature>
<dbReference type="CDD" id="cd15573">
    <property type="entry name" value="PHD_JADE"/>
    <property type="match status" value="1"/>
</dbReference>
<feature type="compositionally biased region" description="Gly residues" evidence="9">
    <location>
        <begin position="2866"/>
        <end position="2876"/>
    </location>
</feature>
<feature type="region of interest" description="Disordered" evidence="9">
    <location>
        <begin position="2803"/>
        <end position="2892"/>
    </location>
</feature>
<dbReference type="InterPro" id="IPR019542">
    <property type="entry name" value="Enhancer_polycomb-like_N"/>
</dbReference>
<feature type="compositionally biased region" description="Basic and acidic residues" evidence="9">
    <location>
        <begin position="2260"/>
        <end position="2278"/>
    </location>
</feature>
<keyword evidence="1" id="KW-0479">Metal-binding</keyword>
<feature type="compositionally biased region" description="Basic and acidic residues" evidence="9">
    <location>
        <begin position="1305"/>
        <end position="1323"/>
    </location>
</feature>
<comment type="function">
    <text evidence="6">May function as a negative regulator of the EGFR/Ras/MAPK signaling pathway during eye development.</text>
</comment>
<evidence type="ECO:0000256" key="7">
    <source>
        <dbReference type="ARBA" id="ARBA00068706"/>
    </source>
</evidence>
<feature type="compositionally biased region" description="Polar residues" evidence="9">
    <location>
        <begin position="2248"/>
        <end position="2258"/>
    </location>
</feature>
<feature type="region of interest" description="Disordered" evidence="9">
    <location>
        <begin position="2097"/>
        <end position="2122"/>
    </location>
</feature>
<feature type="compositionally biased region" description="Polar residues" evidence="9">
    <location>
        <begin position="732"/>
        <end position="742"/>
    </location>
</feature>
<feature type="region of interest" description="Disordered" evidence="9">
    <location>
        <begin position="3501"/>
        <end position="3531"/>
    </location>
</feature>
<feature type="compositionally biased region" description="Low complexity" evidence="9">
    <location>
        <begin position="2603"/>
        <end position="2618"/>
    </location>
</feature>
<dbReference type="InterPro" id="IPR034732">
    <property type="entry name" value="EPHD"/>
</dbReference>
<dbReference type="InterPro" id="IPR050701">
    <property type="entry name" value="Histone_Mod_Regulator"/>
</dbReference>
<feature type="compositionally biased region" description="Polar residues" evidence="9">
    <location>
        <begin position="3679"/>
        <end position="3689"/>
    </location>
</feature>
<evidence type="ECO:0000313" key="13">
    <source>
        <dbReference type="Proteomes" id="UP000075920"/>
    </source>
</evidence>
<feature type="compositionally biased region" description="Polar residues" evidence="9">
    <location>
        <begin position="1789"/>
        <end position="1798"/>
    </location>
</feature>
<feature type="compositionally biased region" description="Polar residues" evidence="9">
    <location>
        <begin position="843"/>
        <end position="852"/>
    </location>
</feature>
<feature type="compositionally biased region" description="Polar residues" evidence="9">
    <location>
        <begin position="1268"/>
        <end position="1282"/>
    </location>
</feature>
<dbReference type="InterPro" id="IPR013083">
    <property type="entry name" value="Znf_RING/FYVE/PHD"/>
</dbReference>
<keyword evidence="13" id="KW-1185">Reference proteome</keyword>
<feature type="region of interest" description="Disordered" evidence="9">
    <location>
        <begin position="2934"/>
        <end position="3004"/>
    </location>
</feature>
<feature type="compositionally biased region" description="Basic and acidic residues" evidence="9">
    <location>
        <begin position="1283"/>
        <end position="1293"/>
    </location>
</feature>
<feature type="compositionally biased region" description="Low complexity" evidence="9">
    <location>
        <begin position="449"/>
        <end position="470"/>
    </location>
</feature>
<feature type="compositionally biased region" description="Low complexity" evidence="9">
    <location>
        <begin position="688"/>
        <end position="707"/>
    </location>
</feature>
<feature type="compositionally biased region" description="Basic residues" evidence="9">
    <location>
        <begin position="759"/>
        <end position="776"/>
    </location>
</feature>
<evidence type="ECO:0000313" key="12">
    <source>
        <dbReference type="EnsemblMetazoa" id="AMIN010065-PA"/>
    </source>
</evidence>
<dbReference type="PROSITE" id="PS01359">
    <property type="entry name" value="ZF_PHD_1"/>
    <property type="match status" value="1"/>
</dbReference>
<feature type="compositionally biased region" description="Polar residues" evidence="9">
    <location>
        <begin position="1438"/>
        <end position="1460"/>
    </location>
</feature>
<feature type="region of interest" description="Disordered" evidence="9">
    <location>
        <begin position="1"/>
        <end position="74"/>
    </location>
</feature>
<feature type="region of interest" description="Disordered" evidence="9">
    <location>
        <begin position="1010"/>
        <end position="1128"/>
    </location>
</feature>
<feature type="region of interest" description="Disordered" evidence="9">
    <location>
        <begin position="2001"/>
        <end position="2039"/>
    </location>
</feature>
<dbReference type="FunFam" id="3.30.40.10:FF:000004">
    <property type="entry name" value="Jade family PHD finger 2"/>
    <property type="match status" value="1"/>
</dbReference>
<feature type="compositionally biased region" description="Gly residues" evidence="9">
    <location>
        <begin position="54"/>
        <end position="63"/>
    </location>
</feature>
<feature type="compositionally biased region" description="Polar residues" evidence="9">
    <location>
        <begin position="3504"/>
        <end position="3516"/>
    </location>
</feature>
<feature type="compositionally biased region" description="Polar residues" evidence="9">
    <location>
        <begin position="1207"/>
        <end position="1227"/>
    </location>
</feature>
<feature type="domain" description="PHD-type" evidence="10">
    <location>
        <begin position="258"/>
        <end position="308"/>
    </location>
</feature>
<feature type="compositionally biased region" description="Basic and acidic residues" evidence="9">
    <location>
        <begin position="426"/>
        <end position="436"/>
    </location>
</feature>
<dbReference type="SUPFAM" id="SSF57903">
    <property type="entry name" value="FYVE/PHD zinc finger"/>
    <property type="match status" value="1"/>
</dbReference>
<dbReference type="PROSITE" id="PS51805">
    <property type="entry name" value="EPHD"/>
    <property type="match status" value="1"/>
</dbReference>
<feature type="compositionally biased region" description="Low complexity" evidence="9">
    <location>
        <begin position="2229"/>
        <end position="2247"/>
    </location>
</feature>
<feature type="compositionally biased region" description="Basic residues" evidence="9">
    <location>
        <begin position="3589"/>
        <end position="3600"/>
    </location>
</feature>
<feature type="compositionally biased region" description="Low complexity" evidence="9">
    <location>
        <begin position="3113"/>
        <end position="3131"/>
    </location>
</feature>
<dbReference type="GO" id="GO:0008270">
    <property type="term" value="F:zinc ion binding"/>
    <property type="evidence" value="ECO:0007669"/>
    <property type="project" value="UniProtKB-KW"/>
</dbReference>
<evidence type="ECO:0000256" key="1">
    <source>
        <dbReference type="ARBA" id="ARBA00022723"/>
    </source>
</evidence>
<name>A0A182WI61_9DIPT</name>
<feature type="compositionally biased region" description="Basic residues" evidence="9">
    <location>
        <begin position="2733"/>
        <end position="2744"/>
    </location>
</feature>
<evidence type="ECO:0000256" key="4">
    <source>
        <dbReference type="ARBA" id="ARBA00022833"/>
    </source>
</evidence>
<evidence type="ECO:0000256" key="8">
    <source>
        <dbReference type="PROSITE-ProRule" id="PRU00146"/>
    </source>
</evidence>
<feature type="compositionally biased region" description="Low complexity" evidence="9">
    <location>
        <begin position="2103"/>
        <end position="2116"/>
    </location>
</feature>
<feature type="compositionally biased region" description="Low complexity" evidence="9">
    <location>
        <begin position="2506"/>
        <end position="2516"/>
    </location>
</feature>
<dbReference type="VEuPathDB" id="VectorBase:AMIN010065"/>
<sequence length="3961" mass="415525">MSQKSQKRTNRGENDGPPPIKKRKGRPPVSSSGLEDEKDSPASNGGPASSSVGSSGGGSGGGPTTPTKNWQPRSVIDCKMSSIYNRTAPEAPAELFRKDLISAMKLPDSEPLAADEYWVIADQWKQEWERGVQVPVNPDSLPEPSVATLQESYFKKRHDFKLPKNKYIRITKDENFTHDQHYLSNTPAIAENVCYYDLDQFDAAWLKVLNGERNLAGLVPVTDEQFERVVEELEGRCLDKIQAIMKTEEGLGIEYDENVICDVCRSPDSEEANEMVFCDNCNICVHQACYGITNIPSGQWLCRTCSMGQKPKCVLCPNMGGAMKSTRSGQKWAHVSCALWIPEVSIGSVDRMEPITKISNIPSSRWALVCALCRERVGACIQCSVKTCKTAYHVTCAFQHGLEMRAIIEDENAEDGVKLRSYCQKHGENKGKRDNSRNNTKNNAGGASGTAAASGGSDEETGNTGPGTNTVASTAGGDMKRRKRKDMTSEERNLARAARQQEIEAEFDKHVSVKDISCHLLDVDQEGIYHIYNYWILKRKAGHNRPLLPPKTDEVDPNAQNQEQAEIEKMKTFVHLRQDLERVRNLCYMVSRREKLSRSFFRMREQTFNKQVAALTAFRNGGVGEATNHQRNSGGSAALSQIDPAMLDAILHANHGPTIYDRLYSCNSVSSTMPSLDEMVERIISGVNSSNSGISSGSKDAASASGKKPTRSKNQLTAKRQQPPYINGTAGRRSTSISSASEMENEDEDTLGAVDKTNTKKKPRQTKVVERKRRKAATSSIGSVGAITSSAEKSSIRTIDDSSSDDEMPESRLRPAGSSERTAGSKVARSGAVDKLSAAVSGSGRTTAASGQQKKDFRNQSLRQMERELADDRRAMHLIDDDDSNDSDELMHIRPGSGGTVGRAGSATGASNAIGGNGTNARGKKIPDIYSDSDSTDRDKTDHTASDSQQHPFRTKAAMKEFNLQQEADRLKQKSPTKAGRSSGNGAASASSVTLPGVTAMALPVATPTSALPGAKVSSTKLATSAQNAGSIQPDVHQTSSSKRLGTSAAEQSLLAPSGKAVGSNRSGSSSTKEGHTASTKKKQAQQVADKHADASNVNTTSTTSNSSKSTVSTNNSSTTTSGASSRKMEFLADFMVVPQREAAKKAAENLMKTSSGTVGTAMVSSGSAGLSTSTSIAGQKSSTASNNSSAVVGSNRNRKETESKIPATSASSGKTTKRSTAANVTNSKSNKQKDSVDSVSSKVDAKLSTAARNKSKERPTVADKQPPSGTTGSAIRSTSNKEQQRAKDRLNDDSSPVTVPLDKTLAEKAKLSKEVKQKRETQPEIFAYVPQRQAAKKAAEHIKSGLGKPSGADQTAIVATDEKAPMVATPVPPSKASAGSKMANKGRDERKSNATAGSSSSNSSSSSGGSSSSSCSSSSSSGSESEEEEEEDETEETNTLGKKSATVSGGNRAKASSNSAAPTAKAKQQQAQQRTARQDVLPFLDKGPARSVSESSSSSSSSSSSGSSSDSDSDSSSSNQSSQDEANETSVVPAPAASAIAASGRNRRKSVSAASVKQQDSASPKKPLVPQGANNSRKGPSVGGRKPSITAASNSDEVDAEDTNKEQHSTSKPTSANSGKGKEATARGGKEKQQLPVVKSNDDESSVPAGNVPGDAGAEKPIGSRRNSYQPPTVNETPLKRGGRRQSVFVGVSDIEEKQRKLSLVPPDVPTSRNTGRRKTSEAIESDKDKESRIETKKPIGTEASAGATENETALEDAGTPKRPIVKEQQSPVARKRRSPNVTAEPDISTSPSITRSSEAKELESETKIKSSQTPVNDKNLEASGSDEISLLTDEDSADHRKAKEKLHTATTKDGSQTTSSVDSVVAKNEDAKVGQTKNVEIISLVDDSRSNDDVVVIEDGGTEAKVVQKPQQTASAKEQRLEIDVKDVSTQDLLDEKPFIDRFAVLKDSLPLADVKDDVLSKTTVNVDQSSPVPTAIVQQASFDSTAALQINKNSTTPFAGEAPCDDSAFATSNQAGGNSNAGKDDSTGTGSAGLISNSDGGTPSIFDLLLPQDSSVTDDTFELNQSLNFPFMEDCKEDTQRETLNLVEKLRQKYKKPHGTANTNASNMATNMSGSEPLKSMNDVSVTGDTKENDMLMLEGVVTAQVPPPSTQSPLLVTDFVTERPKQDGTGHPLGSTLADSLLGGKDKLQPELEYGAFNKFHSATATGTLRKPLDQLPTPMPGSMQPAVQQATQQQPQTNQLQAIGQQSQTQIGNKSAKEDHLDHLASRPSDERWVPPSSVPSTVSAAPSMLHHTPLPTSVGSMAAAAATSSVLGGNTVSTAQLAQNCMEAARLLNSHQTNNNNNVNALDSEKTHGTAGPATGGGLFDGATSLMLFENMQQRQHPSPQQPVGRRAWNQSNDGLSSIDQQQKKQHECAVMQEKENLLLQKQQQQQQLANNSHRKLNDLNSFMDIQNTPSMVNQQQPSGGQSINNSNTGASNSVNAMQQQQPYGFSSTDAHPAHHQQQQQQQQQHYPGAVSLFPPASVPVPFPSPGAGLYPPNFGNAGYQQPTPPQTTVPNAGKPHQHQHHAPGAGLGTGVPPMPHHGMGLGDAMVSPHRSQAAGAQQHQQQKQLDQMSSPLSGMAASPNKQQQQSRQPTPTEQQNSYLLNSGGNGGTSSGGSTPRTPQHRRTPQRHNHQMQGHQPDVVGMDMLVGVGHSTSKKSPTKSSRSSSRIQNQQQQQQQQPPPHLQQHHAGHHHHHPLLMNDSNGASALAGMVHPMGHQLKSPPSLTAGTKSLSPGKSPKTGAAAVYEMQKAISGNTLVPPLSSSGSGKGPKGGEITTGKPGRGRGRGRGRPPGSGRAAQAAREAAAAAALASSIGPSSGSGGIGGRGGANSRQHQTHGSNYHLGQLGPGSDFGCFGSGTIHSKIIGTVYDLDFDEVMVCGKLRDMRDRRRSTDGRSADASGANVGSGGAGQGGAGGTTGGPDSKSSRGTSSSGTASGTGPATGGSTNSGYGSTASSVAASSLPDMAVLPGPVDMRTYNSGFDSSSNTDAYNNQLLGVFASGTADQTLADIDEDMENELQSALKADSVSNRSAAAAAASLAQTTVQTNTSTGSSSLLAAVTATANCNSNSSSSTTSESNAANQTQKTGSMATGAPFVPSITPPCATTALPATMLNEDPMLEQPQEETNDSDSLLPIVSNPQQQYKMSSLADSRNIMKLKIKGPLAQLDSSGAYGGAAGGAGSSASSAVVSQLQQTIGMASSMGVQMGGSGSVVGIGAGGVGGVGGVGANVVGGAAGSSNLRRMRKKELLRQYWNQDMNQDDPQAVLQSADHHHLHHHHHHHAQGMALGGAGRTTVGFPKAVESLGTMPTKDDYKEYGGIHRKKLSSNMSRELRQLSSVPQAADHHELMLAERRRSVGGSIGAVVGGASGGVGANGSAMNLSMDDVSGVGMGGVGIGVAGAGGVGGGAGGKRRSRNNRSNANATATVTAVSQQTPQQAPKLKIKLGSGIVDGGPYGMTSMNAGPSTSSSLRPPKKRLACSVPPPSLEDLKREYMMYAENISFEDDGPGGAADAGADSGDEEPKAKKHKHKDKDRDRDRSGSEHKKRKKEKKHKRDKGEKNKVEIICNAAVTVGGDEQTQQQPPRIVIRLGVKKPVQSEESHAPSPQSQPGNAASGGALASPQKTPVNEDRTATRSSGCSSSPETDPLVIDLAAIHNTNSQGQSLQPSPEMDHRTAAAQAAPAEKPLITPIRLKLARSSAGGGYVMSSKQSAAQGVTDSAEKSNPAPGHTLTTTSPSAMDASADKSTMQQSAEWRAASNAAAGSMDLSTSAAEVAAATSSKNMIERLLTAANLTGSSPNAFERAMGAAAVVAAAAAASSNGGVSAQQQQSSQSGGAFASMYGMSSMGTTSSSTTTSNTSMSFKNLLDFAASTNTTFSTSSAAGLFGSTATHHHHQQQQQQQVSLSLNQSSMLPLGM</sequence>
<feature type="region of interest" description="Disordered" evidence="9">
    <location>
        <begin position="1143"/>
        <end position="1868"/>
    </location>
</feature>
<feature type="region of interest" description="Disordered" evidence="9">
    <location>
        <begin position="3450"/>
        <end position="3487"/>
    </location>
</feature>
<dbReference type="Gene3D" id="3.30.40.10">
    <property type="entry name" value="Zinc/RING finger domain, C3HC4 (zinc finger)"/>
    <property type="match status" value="2"/>
</dbReference>
<feature type="compositionally biased region" description="Basic and acidic residues" evidence="9">
    <location>
        <begin position="486"/>
        <end position="497"/>
    </location>
</feature>
<feature type="compositionally biased region" description="Basic and acidic residues" evidence="9">
    <location>
        <begin position="853"/>
        <end position="879"/>
    </location>
</feature>
<accession>A0A182WI61</accession>
<feature type="compositionally biased region" description="Basic and acidic residues" evidence="9">
    <location>
        <begin position="3578"/>
        <end position="3588"/>
    </location>
</feature>
<feature type="compositionally biased region" description="Polar residues" evidence="9">
    <location>
        <begin position="1553"/>
        <end position="1563"/>
    </location>
</feature>
<dbReference type="GO" id="GO:0006357">
    <property type="term" value="P:regulation of transcription by RNA polymerase II"/>
    <property type="evidence" value="ECO:0007669"/>
    <property type="project" value="TreeGrafter"/>
</dbReference>
<dbReference type="FunFam" id="3.30.40.10:FF:000030">
    <property type="entry name" value="Protein Jade-1 isoform 1"/>
    <property type="match status" value="1"/>
</dbReference>
<dbReference type="Pfam" id="PF13832">
    <property type="entry name" value="zf-HC5HC2H_2"/>
    <property type="match status" value="1"/>
</dbReference>
<feature type="compositionally biased region" description="Basic and acidic residues" evidence="9">
    <location>
        <begin position="1799"/>
        <end position="1810"/>
    </location>
</feature>
<feature type="compositionally biased region" description="Basic and acidic residues" evidence="9">
    <location>
        <begin position="1621"/>
        <end position="1634"/>
    </location>
</feature>
<feature type="region of interest" description="Disordered" evidence="9">
    <location>
        <begin position="2460"/>
        <end position="2685"/>
    </location>
</feature>
<dbReference type="InterPro" id="IPR011011">
    <property type="entry name" value="Znf_FYVE_PHD"/>
</dbReference>
<evidence type="ECO:0000259" key="11">
    <source>
        <dbReference type="PROSITE" id="PS51805"/>
    </source>
</evidence>
<reference evidence="12" key="2">
    <citation type="submission" date="2020-05" db="UniProtKB">
        <authorList>
            <consortium name="EnsemblMetazoa"/>
        </authorList>
    </citation>
    <scope>IDENTIFICATION</scope>
    <source>
        <strain evidence="12">MINIMUS1</strain>
    </source>
</reference>
<feature type="compositionally biased region" description="Low complexity" evidence="9">
    <location>
        <begin position="2708"/>
        <end position="2726"/>
    </location>
</feature>
<feature type="region of interest" description="Disordered" evidence="9">
    <location>
        <begin position="3113"/>
        <end position="3149"/>
    </location>
</feature>
<comment type="similarity">
    <text evidence="5">Belongs to the JADE family.</text>
</comment>
<feature type="region of interest" description="Disordered" evidence="9">
    <location>
        <begin position="688"/>
        <end position="993"/>
    </location>
</feature>
<dbReference type="STRING" id="112268.A0A182WI61"/>
<feature type="compositionally biased region" description="Polar residues" evidence="9">
    <location>
        <begin position="1017"/>
        <end position="1051"/>
    </location>
</feature>
<evidence type="ECO:0000256" key="6">
    <source>
        <dbReference type="ARBA" id="ARBA00055261"/>
    </source>
</evidence>
<dbReference type="PROSITE" id="PS50016">
    <property type="entry name" value="ZF_PHD_2"/>
    <property type="match status" value="1"/>
</dbReference>
<feature type="compositionally biased region" description="Basic and acidic residues" evidence="9">
    <location>
        <begin position="1720"/>
        <end position="1741"/>
    </location>
</feature>
<feature type="compositionally biased region" description="Low complexity" evidence="9">
    <location>
        <begin position="2974"/>
        <end position="3004"/>
    </location>
</feature>
<feature type="compositionally biased region" description="Low complexity" evidence="9">
    <location>
        <begin position="1165"/>
        <end position="1196"/>
    </location>
</feature>
<feature type="region of interest" description="Disordered" evidence="9">
    <location>
        <begin position="3752"/>
        <end position="3802"/>
    </location>
</feature>
<protein>
    <recommendedName>
        <fullName evidence="7">PHD finger protein rhinoceros</fullName>
    </recommendedName>
</protein>
<dbReference type="Proteomes" id="UP000075920">
    <property type="component" value="Unassembled WGS sequence"/>
</dbReference>
<feature type="compositionally biased region" description="Low complexity" evidence="9">
    <location>
        <begin position="1096"/>
        <end position="1122"/>
    </location>
</feature>
<feature type="compositionally biased region" description="Polar residues" evidence="9">
    <location>
        <begin position="2630"/>
        <end position="2651"/>
    </location>
</feature>
<feature type="region of interest" description="Disordered" evidence="9">
    <location>
        <begin position="3638"/>
        <end position="3692"/>
    </location>
</feature>
<feature type="compositionally biased region" description="Polar residues" evidence="9">
    <location>
        <begin position="777"/>
        <end position="793"/>
    </location>
</feature>
<organism evidence="12 13">
    <name type="scientific">Anopheles minimus</name>
    <dbReference type="NCBI Taxonomy" id="112268"/>
    <lineage>
        <taxon>Eukaryota</taxon>
        <taxon>Metazoa</taxon>
        <taxon>Ecdysozoa</taxon>
        <taxon>Arthropoda</taxon>
        <taxon>Hexapoda</taxon>
        <taxon>Insecta</taxon>
        <taxon>Pterygota</taxon>
        <taxon>Neoptera</taxon>
        <taxon>Endopterygota</taxon>
        <taxon>Diptera</taxon>
        <taxon>Nematocera</taxon>
        <taxon>Culicoidea</taxon>
        <taxon>Culicidae</taxon>
        <taxon>Anophelinae</taxon>
        <taxon>Anopheles</taxon>
    </lineage>
</organism>
<evidence type="ECO:0000256" key="3">
    <source>
        <dbReference type="ARBA" id="ARBA00022771"/>
    </source>
</evidence>
<dbReference type="InterPro" id="IPR019787">
    <property type="entry name" value="Znf_PHD-finger"/>
</dbReference>
<evidence type="ECO:0000256" key="5">
    <source>
        <dbReference type="ARBA" id="ARBA00038371"/>
    </source>
</evidence>
<feature type="compositionally biased region" description="Polar residues" evidence="9">
    <location>
        <begin position="2460"/>
        <end position="2500"/>
    </location>
</feature>
<feature type="region of interest" description="Disordered" evidence="9">
    <location>
        <begin position="3314"/>
        <end position="3338"/>
    </location>
</feature>
<feature type="compositionally biased region" description="Gly residues" evidence="9">
    <location>
        <begin position="2952"/>
        <end position="2967"/>
    </location>
</feature>
<feature type="domain" description="PHD-type" evidence="11">
    <location>
        <begin position="310"/>
        <end position="427"/>
    </location>
</feature>
<keyword evidence="4" id="KW-0862">Zinc</keyword>
<dbReference type="Pfam" id="PF10513">
    <property type="entry name" value="EPL1"/>
    <property type="match status" value="1"/>
</dbReference>
<feature type="compositionally biased region" description="Polar residues" evidence="9">
    <location>
        <begin position="3752"/>
        <end position="3762"/>
    </location>
</feature>
<feature type="compositionally biased region" description="Low complexity" evidence="9">
    <location>
        <begin position="979"/>
        <end position="992"/>
    </location>
</feature>
<keyword evidence="3 8" id="KW-0863">Zinc-finger</keyword>
<feature type="compositionally biased region" description="Basic and acidic residues" evidence="9">
    <location>
        <begin position="2934"/>
        <end position="2944"/>
    </location>
</feature>
<feature type="compositionally biased region" description="Basic residues" evidence="9">
    <location>
        <begin position="2669"/>
        <end position="2680"/>
    </location>
</feature>
<feature type="compositionally biased region" description="Basic and acidic residues" evidence="9">
    <location>
        <begin position="935"/>
        <end position="945"/>
    </location>
</feature>
<feature type="compositionally biased region" description="Acidic residues" evidence="9">
    <location>
        <begin position="1425"/>
        <end position="1437"/>
    </location>
</feature>
<feature type="compositionally biased region" description="Low complexity" evidence="9">
    <location>
        <begin position="1492"/>
        <end position="1523"/>
    </location>
</feature>
<dbReference type="EnsemblMetazoa" id="AMIN010065-RA">
    <property type="protein sequence ID" value="AMIN010065-PA"/>
    <property type="gene ID" value="AMIN010065"/>
</dbReference>
<feature type="compositionally biased region" description="Low complexity" evidence="9">
    <location>
        <begin position="1461"/>
        <end position="1476"/>
    </location>
</feature>
<feature type="region of interest" description="Disordered" evidence="9">
    <location>
        <begin position="426"/>
        <end position="497"/>
    </location>
</feature>
<feature type="compositionally biased region" description="Polar residues" evidence="9">
    <location>
        <begin position="2769"/>
        <end position="2782"/>
    </location>
</feature>
<feature type="compositionally biased region" description="Polar residues" evidence="9">
    <location>
        <begin position="2012"/>
        <end position="2024"/>
    </location>
</feature>
<feature type="region of interest" description="Disordered" evidence="9">
    <location>
        <begin position="2698"/>
        <end position="2789"/>
    </location>
</feature>
<feature type="region of interest" description="Disordered" evidence="9">
    <location>
        <begin position="2225"/>
        <end position="2293"/>
    </location>
</feature>
<feature type="compositionally biased region" description="Polar residues" evidence="9">
    <location>
        <begin position="2399"/>
        <end position="2411"/>
    </location>
</feature>
<feature type="region of interest" description="Disordered" evidence="9">
    <location>
        <begin position="2383"/>
        <end position="2418"/>
    </location>
</feature>
<feature type="compositionally biased region" description="Low complexity" evidence="9">
    <location>
        <begin position="2279"/>
        <end position="2293"/>
    </location>
</feature>
<dbReference type="PANTHER" id="PTHR13793">
    <property type="entry name" value="PHD FINGER PROTEINS"/>
    <property type="match status" value="1"/>
</dbReference>